<dbReference type="OrthoDB" id="2955631at2"/>
<keyword evidence="1" id="KW-0812">Transmembrane</keyword>
<sequence>MTRHMSRYGAKLIDAFGQLRGSYGFVPALMTVGALLLAALALQVPESVGNAVADIFGLPPSPKAESMRDLIGLIASATIGTGGVAFSMMVAATVTAATQYGPRLLTNFLADRATQLTLGVFVATFVYAVLVYAAIRDDNVRSFAGLIAMLLALASVAALVYFLHHAPATLRINHAISSIGGTLLANIETRFPANCGQPARGKRMEPPPQGEPTQQLLSAKAGILSIIDGERLAEEAAAAGVVIVIRTRPGQFLSTGQAMADVYGPILSDRRRNDMVGQFAVAKLRTPSQDNEFLADELVEIALRALSPGINDPVTASACFDWLGASLGRIAGSEPPTAWRGPQDRSARIYAQPLAFPAYLERTFGRIRQPASGNVHAAEAFLRGLATIGVEGRENTAAMRLVVEQARALLAQAELALSGPDLESVHLYARRFDAVLAERPVALDKFAPADE</sequence>
<dbReference type="RefSeq" id="WP_008600069.1">
    <property type="nucleotide sequence ID" value="NZ_AMRV01000002.1"/>
</dbReference>
<name>M2U6H4_9SPHN</name>
<gene>
    <name evidence="2" type="ORF">C725_0604</name>
</gene>
<dbReference type="PATRIC" id="fig|1234595.3.peg.603"/>
<keyword evidence="1" id="KW-0472">Membrane</keyword>
<dbReference type="EMBL" id="AMRV01000002">
    <property type="protein sequence ID" value="EMD83632.1"/>
    <property type="molecule type" value="Genomic_DNA"/>
</dbReference>
<evidence type="ECO:0008006" key="4">
    <source>
        <dbReference type="Google" id="ProtNLM"/>
    </source>
</evidence>
<keyword evidence="3" id="KW-1185">Reference proteome</keyword>
<feature type="transmembrane region" description="Helical" evidence="1">
    <location>
        <begin position="141"/>
        <end position="163"/>
    </location>
</feature>
<evidence type="ECO:0000313" key="3">
    <source>
        <dbReference type="Proteomes" id="UP000011717"/>
    </source>
</evidence>
<feature type="transmembrane region" description="Helical" evidence="1">
    <location>
        <begin position="70"/>
        <end position="95"/>
    </location>
</feature>
<reference evidence="2 3" key="1">
    <citation type="journal article" date="2013" name="Genome Announc.">
        <title>Draft Genome Sequence of Strain JLT2015T, Belonging to the Family Sphingomonadaceae of the Alphaproteobacteria.</title>
        <authorList>
            <person name="Tang K."/>
            <person name="Liu K."/>
            <person name="Li S."/>
            <person name="Jiao N."/>
        </authorList>
    </citation>
    <scope>NUCLEOTIDE SEQUENCE [LARGE SCALE GENOMIC DNA]</scope>
    <source>
        <strain evidence="2 3">JLT2015</strain>
    </source>
</reference>
<protein>
    <recommendedName>
        <fullName evidence="4">DUF2254 domain-containing protein</fullName>
    </recommendedName>
</protein>
<dbReference type="AlphaFoldDB" id="M2U6H4"/>
<feature type="transmembrane region" description="Helical" evidence="1">
    <location>
        <begin position="21"/>
        <end position="42"/>
    </location>
</feature>
<proteinExistence type="predicted"/>
<evidence type="ECO:0000313" key="2">
    <source>
        <dbReference type="EMBL" id="EMD83632.1"/>
    </source>
</evidence>
<dbReference type="Proteomes" id="UP000011717">
    <property type="component" value="Unassembled WGS sequence"/>
</dbReference>
<evidence type="ECO:0000256" key="1">
    <source>
        <dbReference type="SAM" id="Phobius"/>
    </source>
</evidence>
<organism evidence="2 3">
    <name type="scientific">Pacificimonas flava</name>
    <dbReference type="NCBI Taxonomy" id="1234595"/>
    <lineage>
        <taxon>Bacteria</taxon>
        <taxon>Pseudomonadati</taxon>
        <taxon>Pseudomonadota</taxon>
        <taxon>Alphaproteobacteria</taxon>
        <taxon>Sphingomonadales</taxon>
        <taxon>Sphingosinicellaceae</taxon>
        <taxon>Pacificimonas</taxon>
    </lineage>
</organism>
<comment type="caution">
    <text evidence="2">The sequence shown here is derived from an EMBL/GenBank/DDBJ whole genome shotgun (WGS) entry which is preliminary data.</text>
</comment>
<accession>M2U6H4</accession>
<dbReference type="InterPro" id="IPR018723">
    <property type="entry name" value="DUF2254_membrane"/>
</dbReference>
<dbReference type="Pfam" id="PF10011">
    <property type="entry name" value="DUF2254"/>
    <property type="match status" value="1"/>
</dbReference>
<keyword evidence="1" id="KW-1133">Transmembrane helix</keyword>
<feature type="transmembrane region" description="Helical" evidence="1">
    <location>
        <begin position="116"/>
        <end position="135"/>
    </location>
</feature>